<dbReference type="Pfam" id="PF13181">
    <property type="entry name" value="TPR_8"/>
    <property type="match status" value="2"/>
</dbReference>
<dbReference type="RefSeq" id="WP_010925653.1">
    <property type="nucleotide sequence ID" value="NC_002806.1"/>
</dbReference>
<keyword evidence="2" id="KW-0812">Transmembrane</keyword>
<accession>Q93P92</accession>
<keyword evidence="1" id="KW-0175">Coiled coil</keyword>
<dbReference type="InterPro" id="IPR011990">
    <property type="entry name" value="TPR-like_helical_dom_sf"/>
</dbReference>
<dbReference type="SMART" id="SM00028">
    <property type="entry name" value="TPR"/>
    <property type="match status" value="6"/>
</dbReference>
<dbReference type="Gene3D" id="1.25.40.10">
    <property type="entry name" value="Tetratricopeptide repeat domain"/>
    <property type="match status" value="2"/>
</dbReference>
<keyword evidence="2" id="KW-0472">Membrane</keyword>
<dbReference type="GO" id="GO:0003677">
    <property type="term" value="F:DNA binding"/>
    <property type="evidence" value="ECO:0007669"/>
    <property type="project" value="InterPro"/>
</dbReference>
<protein>
    <submittedName>
        <fullName evidence="3">MS139, putative GGDEF family protein</fullName>
    </submittedName>
</protein>
<dbReference type="InterPro" id="IPR016032">
    <property type="entry name" value="Sig_transdc_resp-reg_C-effctor"/>
</dbReference>
<dbReference type="EMBL" id="AF339846">
    <property type="protein sequence ID" value="AAK62861.1"/>
    <property type="molecule type" value="Genomic_DNA"/>
</dbReference>
<dbReference type="SUPFAM" id="SSF48452">
    <property type="entry name" value="TPR-like"/>
    <property type="match status" value="1"/>
</dbReference>
<dbReference type="InterPro" id="IPR036388">
    <property type="entry name" value="WH-like_DNA-bd_sf"/>
</dbReference>
<evidence type="ECO:0000256" key="1">
    <source>
        <dbReference type="SAM" id="Coils"/>
    </source>
</evidence>
<keyword evidence="3" id="KW-0614">Plasmid</keyword>
<feature type="transmembrane region" description="Helical" evidence="2">
    <location>
        <begin position="341"/>
        <end position="361"/>
    </location>
</feature>
<feature type="coiled-coil region" evidence="1">
    <location>
        <begin position="303"/>
        <end position="341"/>
    </location>
</feature>
<name>Q93P92_9BACT</name>
<keyword evidence="2" id="KW-1133">Transmembrane helix</keyword>
<proteinExistence type="predicted"/>
<sequence>MINSLTRQGIRLALLLTIFKVDAQIAPSFITPTTEDSLQQEVNEALLRGDTVQAVQAIANLADLHAHTANYSQSYDRYWEGLLLAEQIDSKKGRAIIYTGLGWLYSFYGQSKKSAEYFHQSNSIYKDSDIEEKFQRILENYYALATLYRKLNEISKAEAYLDSAWVTKKTNKLDISSDEFILSERGYLLCKKGEPRAALEILNNTKTYFLENDPSYLIILYPFLGDIHRSLGSLDVAEQYYKKAVDIAGRYQSHQDLIPDIYEGLSEIYAQQRKYEAAFDALVLAKQHSEIQYGIRSESNQGLLEIKDTYRQEKERREDLIQQQRLDQLEQENQIAQLQRIILIGTIVFLVILGFLIYRYIRSRYKAEKRFLQHQRALELEKANEVLAAKNKELTASALHALEREELLSEIKEELIVLKKNPDMKEVGKLVKSIDLNTTKSWEEFEIRFLSVHEGFYNRLRERFPKLSQSDHKLCALIKLNFSSKDISRLLGISIESVHTTRYRLRKKLGLQRSDNLEDFIAGI</sequence>
<dbReference type="SUPFAM" id="SSF46894">
    <property type="entry name" value="C-terminal effector domain of the bipartite response regulators"/>
    <property type="match status" value="1"/>
</dbReference>
<evidence type="ECO:0000313" key="3">
    <source>
        <dbReference type="EMBL" id="AAK62861.1"/>
    </source>
</evidence>
<dbReference type="AlphaFoldDB" id="Q93P92"/>
<organism evidence="3">
    <name type="scientific">Microscilla sp. PRE1</name>
    <dbReference type="NCBI Taxonomy" id="155537"/>
    <lineage>
        <taxon>Bacteria</taxon>
        <taxon>Pseudomonadati</taxon>
        <taxon>Bacteroidota</taxon>
        <taxon>Cytophagia</taxon>
        <taxon>Cytophagales</taxon>
        <taxon>Microscillaceae</taxon>
        <taxon>Microscilla</taxon>
    </lineage>
</organism>
<geneLocation type="plasmid" evidence="3">
    <name>pSD15</name>
</geneLocation>
<reference evidence="3" key="1">
    <citation type="journal article" date="2001" name="Appl. Environ. Microbiol.">
        <title>Sequence analysis of a 101-kilobase plasmid required for agar degradation by a Microscilla isolate.</title>
        <authorList>
            <person name="Zhong Z."/>
            <person name="Toukdarian A."/>
            <person name="Helinski D."/>
            <person name="Knauf V."/>
            <person name="Sykes S."/>
            <person name="Wilkinson J.E."/>
            <person name="O'Bryne C."/>
            <person name="Shea T."/>
            <person name="DeLoughery C."/>
            <person name="Caspi R."/>
        </authorList>
    </citation>
    <scope>NUCLEOTIDE SEQUENCE</scope>
    <source>
        <strain evidence="3">PRE1</strain>
        <plasmid evidence="3">pSD15</plasmid>
    </source>
</reference>
<evidence type="ECO:0000256" key="2">
    <source>
        <dbReference type="SAM" id="Phobius"/>
    </source>
</evidence>
<dbReference type="GO" id="GO:0006355">
    <property type="term" value="P:regulation of DNA-templated transcription"/>
    <property type="evidence" value="ECO:0007669"/>
    <property type="project" value="InterPro"/>
</dbReference>
<dbReference type="Gene3D" id="1.10.10.10">
    <property type="entry name" value="Winged helix-like DNA-binding domain superfamily/Winged helix DNA-binding domain"/>
    <property type="match status" value="1"/>
</dbReference>
<dbReference type="InterPro" id="IPR019734">
    <property type="entry name" value="TPR_rpt"/>
</dbReference>